<dbReference type="InterPro" id="IPR011075">
    <property type="entry name" value="TetR_C"/>
</dbReference>
<accession>A0A6S6PJI9</accession>
<dbReference type="PANTHER" id="PTHR47506">
    <property type="entry name" value="TRANSCRIPTIONAL REGULATORY PROTEIN"/>
    <property type="match status" value="1"/>
</dbReference>
<gene>
    <name evidence="6" type="ORF">NIIDNTM18_53960</name>
</gene>
<dbReference type="InterPro" id="IPR001647">
    <property type="entry name" value="HTH_TetR"/>
</dbReference>
<dbReference type="Pfam" id="PF00440">
    <property type="entry name" value="TetR_N"/>
    <property type="match status" value="1"/>
</dbReference>
<feature type="domain" description="HTH tetR-type" evidence="5">
    <location>
        <begin position="14"/>
        <end position="74"/>
    </location>
</feature>
<dbReference type="InterPro" id="IPR036271">
    <property type="entry name" value="Tet_transcr_reg_TetR-rel_C_sf"/>
</dbReference>
<proteinExistence type="predicted"/>
<feature type="DNA-binding region" description="H-T-H motif" evidence="4">
    <location>
        <begin position="37"/>
        <end position="56"/>
    </location>
</feature>
<evidence type="ECO:0000259" key="5">
    <source>
        <dbReference type="PROSITE" id="PS50977"/>
    </source>
</evidence>
<dbReference type="PROSITE" id="PS01081">
    <property type="entry name" value="HTH_TETR_1"/>
    <property type="match status" value="1"/>
</dbReference>
<dbReference type="EMBL" id="AP023287">
    <property type="protein sequence ID" value="BCI56118.1"/>
    <property type="molecule type" value="Genomic_DNA"/>
</dbReference>
<dbReference type="Proteomes" id="UP000515734">
    <property type="component" value="Chromosome"/>
</dbReference>
<dbReference type="InterPro" id="IPR023772">
    <property type="entry name" value="DNA-bd_HTH_TetR-type_CS"/>
</dbReference>
<evidence type="ECO:0000256" key="1">
    <source>
        <dbReference type="ARBA" id="ARBA00023015"/>
    </source>
</evidence>
<keyword evidence="3" id="KW-0804">Transcription</keyword>
<keyword evidence="1" id="KW-0805">Transcription regulation</keyword>
<dbReference type="SUPFAM" id="SSF48498">
    <property type="entry name" value="Tetracyclin repressor-like, C-terminal domain"/>
    <property type="match status" value="1"/>
</dbReference>
<dbReference type="PANTHER" id="PTHR47506:SF1">
    <property type="entry name" value="HTH-TYPE TRANSCRIPTIONAL REGULATOR YJDC"/>
    <property type="match status" value="1"/>
</dbReference>
<evidence type="ECO:0000256" key="2">
    <source>
        <dbReference type="ARBA" id="ARBA00023125"/>
    </source>
</evidence>
<evidence type="ECO:0000256" key="4">
    <source>
        <dbReference type="PROSITE-ProRule" id="PRU00335"/>
    </source>
</evidence>
<evidence type="ECO:0000313" key="7">
    <source>
        <dbReference type="Proteomes" id="UP000515734"/>
    </source>
</evidence>
<dbReference type="Gene3D" id="1.10.357.10">
    <property type="entry name" value="Tetracycline Repressor, domain 2"/>
    <property type="match status" value="1"/>
</dbReference>
<dbReference type="GO" id="GO:0003677">
    <property type="term" value="F:DNA binding"/>
    <property type="evidence" value="ECO:0007669"/>
    <property type="project" value="UniProtKB-UniRule"/>
</dbReference>
<dbReference type="InterPro" id="IPR009057">
    <property type="entry name" value="Homeodomain-like_sf"/>
</dbReference>
<dbReference type="AlphaFoldDB" id="A0A6S6PJI9"/>
<sequence length="202" mass="21379">MAGVAKAPVGRPRAFDADEALDRAMRVFWEQGYEGASLTDLTSAMGISRTSMYAAFGNKEQLFARVLRRYSEGPASYGPRAVQEPTARQVAAAVLEGAIEAVTSPGGPRGCLGVQGALAAGAPAREIRDLLAEWRSEGISQLRKRFQRAVDEGDLPADADPDVLARYIVTVSNGIAVQAATGASRDDLRHVAAAALRSWPPA</sequence>
<protein>
    <submittedName>
        <fullName evidence="6">TetR family transcriptional regulator</fullName>
    </submittedName>
</protein>
<name>A0A6S6PJI9_9MYCO</name>
<evidence type="ECO:0000256" key="3">
    <source>
        <dbReference type="ARBA" id="ARBA00023163"/>
    </source>
</evidence>
<evidence type="ECO:0000313" key="6">
    <source>
        <dbReference type="EMBL" id="BCI56118.1"/>
    </source>
</evidence>
<dbReference type="Gene3D" id="1.10.10.60">
    <property type="entry name" value="Homeodomain-like"/>
    <property type="match status" value="1"/>
</dbReference>
<organism evidence="6 7">
    <name type="scientific">Mycolicibacterium litorale</name>
    <dbReference type="NCBI Taxonomy" id="758802"/>
    <lineage>
        <taxon>Bacteria</taxon>
        <taxon>Bacillati</taxon>
        <taxon>Actinomycetota</taxon>
        <taxon>Actinomycetes</taxon>
        <taxon>Mycobacteriales</taxon>
        <taxon>Mycobacteriaceae</taxon>
        <taxon>Mycolicibacterium</taxon>
    </lineage>
</organism>
<dbReference type="SUPFAM" id="SSF46689">
    <property type="entry name" value="Homeodomain-like"/>
    <property type="match status" value="1"/>
</dbReference>
<dbReference type="PROSITE" id="PS50977">
    <property type="entry name" value="HTH_TETR_2"/>
    <property type="match status" value="1"/>
</dbReference>
<reference evidence="6 7" key="1">
    <citation type="submission" date="2020-07" db="EMBL/GenBank/DDBJ databases">
        <title>Complete genome sequence of Mycolicibacterium litorale like strain isolated from cardiac implantable electronic device infection.</title>
        <authorList>
            <person name="Fukano H."/>
            <person name="Miyama H."/>
            <person name="Hoshino Y."/>
        </authorList>
    </citation>
    <scope>NUCLEOTIDE SEQUENCE [LARGE SCALE GENOMIC DNA]</scope>
    <source>
        <strain evidence="6 7">NIIDNTM18</strain>
    </source>
</reference>
<dbReference type="PRINTS" id="PR00455">
    <property type="entry name" value="HTHTETR"/>
</dbReference>
<dbReference type="RefSeq" id="WP_185293721.1">
    <property type="nucleotide sequence ID" value="NZ_AP023287.1"/>
</dbReference>
<keyword evidence="2 4" id="KW-0238">DNA-binding</keyword>
<dbReference type="Pfam" id="PF16925">
    <property type="entry name" value="TetR_C_13"/>
    <property type="match status" value="1"/>
</dbReference>